<name>A0ABU0WSS5_9PSEU</name>
<evidence type="ECO:0000313" key="3">
    <source>
        <dbReference type="Proteomes" id="UP001225605"/>
    </source>
</evidence>
<protein>
    <recommendedName>
        <fullName evidence="4">Fibronectin type-III domain-containing protein</fullName>
    </recommendedName>
</protein>
<dbReference type="RefSeq" id="WP_306743969.1">
    <property type="nucleotide sequence ID" value="NZ_NSDM01000001.1"/>
</dbReference>
<evidence type="ECO:0000313" key="2">
    <source>
        <dbReference type="EMBL" id="MDQ2582893.1"/>
    </source>
</evidence>
<comment type="caution">
    <text evidence="2">The sequence shown here is derived from an EMBL/GenBank/DDBJ whole genome shotgun (WGS) entry which is preliminary data.</text>
</comment>
<keyword evidence="1" id="KW-0732">Signal</keyword>
<evidence type="ECO:0000256" key="1">
    <source>
        <dbReference type="SAM" id="SignalP"/>
    </source>
</evidence>
<feature type="chain" id="PRO_5046708299" description="Fibronectin type-III domain-containing protein" evidence="1">
    <location>
        <begin position="23"/>
        <end position="585"/>
    </location>
</feature>
<keyword evidence="3" id="KW-1185">Reference proteome</keyword>
<evidence type="ECO:0008006" key="4">
    <source>
        <dbReference type="Google" id="ProtNLM"/>
    </source>
</evidence>
<dbReference type="EMBL" id="NSDM01000001">
    <property type="protein sequence ID" value="MDQ2582893.1"/>
    <property type="molecule type" value="Genomic_DNA"/>
</dbReference>
<accession>A0ABU0WSS5</accession>
<proteinExistence type="predicted"/>
<organism evidence="2 3">
    <name type="scientific">Saccharothrix yanglingensis</name>
    <dbReference type="NCBI Taxonomy" id="659496"/>
    <lineage>
        <taxon>Bacteria</taxon>
        <taxon>Bacillati</taxon>
        <taxon>Actinomycetota</taxon>
        <taxon>Actinomycetes</taxon>
        <taxon>Pseudonocardiales</taxon>
        <taxon>Pseudonocardiaceae</taxon>
        <taxon>Saccharothrix</taxon>
    </lineage>
</organism>
<reference evidence="2 3" key="1">
    <citation type="submission" date="2017-06" db="EMBL/GenBank/DDBJ databases">
        <title>Cultured bacterium strain Saccharothrix yanglingensis Hhs.015.</title>
        <authorList>
            <person name="Xia Y."/>
        </authorList>
    </citation>
    <scope>NUCLEOTIDE SEQUENCE [LARGE SCALE GENOMIC DNA]</scope>
    <source>
        <strain evidence="2 3">Hhs.015</strain>
    </source>
</reference>
<dbReference type="Proteomes" id="UP001225605">
    <property type="component" value="Unassembled WGS sequence"/>
</dbReference>
<sequence>MKLLRRALATLLVTAVAVPVGATPAQAGHRLESVASTALSYTDLRTPFQTHTGGDAPVGAWRDQGGRLHVSEAYYRVDLAPYRDAHLFTATAWVSETAANDCAVPRSTELWLTEDADRPTFARQPRELVRHPYAGSAPACVSGYVAFDVTATLNDALAAGRTAVTFALRMPGGKQWQVPFGRRYDDVLHVNLDFNRPPGAPTGITAHGAPCGSVIGGAAPELTADVTDPDDNWLSGTFFVRDLGEPDAPAREFTVERAPARQLRRTLPAGTLAENRAYEVTARTDDGDATSPMSAPCRFETDFTPPPRPTVSSTDYPEDGGFPGTGGGDVAGSFTFTGSADVAEFEYRGAATAGRVPAVGGTATAVLKPGVEGPQSLEVWALDRAGNRSPARTYGFRVASTAPSVTATPYSAVAGTPREVLVTPSERIPGVVEYDHRLDGGAWTTIPAAPDGTVRFTVLTEAVNPHRVDVRGRTAAGVTTGVGSAYFVVDPGSTSVTSADFPEEQDAGAVGVPGVFELRTTNPAVAAFSFEVDGAAPVLAPATAGAASVTYTPTWSGFHMLVVRSLDAHGGQVVDDAYYFFSVAG</sequence>
<gene>
    <name evidence="2" type="ORF">CKY47_02600</name>
</gene>
<feature type="signal peptide" evidence="1">
    <location>
        <begin position="1"/>
        <end position="22"/>
    </location>
</feature>